<proteinExistence type="predicted"/>
<gene>
    <name evidence="2" type="ORF">L5014_33845</name>
</gene>
<protein>
    <submittedName>
        <fullName evidence="2">Multiubiquitin domain-containing protein</fullName>
    </submittedName>
</protein>
<comment type="caution">
    <text evidence="2">The sequence shown here is derived from an EMBL/GenBank/DDBJ whole genome shotgun (WGS) entry which is preliminary data.</text>
</comment>
<dbReference type="EMBL" id="JAKLJA010000054">
    <property type="protein sequence ID" value="MCG5078261.1"/>
    <property type="molecule type" value="Genomic_DNA"/>
</dbReference>
<feature type="domain" description="Multi-ubiquitin" evidence="1">
    <location>
        <begin position="157"/>
        <end position="229"/>
    </location>
</feature>
<sequence length="232" mass="25824">MLNPSETAYPIEVAFQGTTFAKVESPTHTALGREILATAGYPADDRFSLYNILDTGDFQMVRLDETLDLRRPGAERFIVFESDRDFKFKLNEREGLWGVPTITGSDLYALAKPAVGYAVFQINQHGEARQLELEDRIELGHAGVEHFKTAPKHEHLYEIIINGRKYEVCDARVTFDQLVALAYPGPAPQPNIAYTVTYRKVASFPHEGELGAGGFVTVKDGSIFNVGRTIQS</sequence>
<keyword evidence="3" id="KW-1185">Reference proteome</keyword>
<feature type="domain" description="Multi-ubiquitin" evidence="1">
    <location>
        <begin position="86"/>
        <end position="151"/>
    </location>
</feature>
<evidence type="ECO:0000313" key="3">
    <source>
        <dbReference type="Proteomes" id="UP001139308"/>
    </source>
</evidence>
<dbReference type="AlphaFoldDB" id="A0A9X2A212"/>
<evidence type="ECO:0000313" key="2">
    <source>
        <dbReference type="EMBL" id="MCG5078261.1"/>
    </source>
</evidence>
<organism evidence="2 3">
    <name type="scientific">Paraburkholderia tagetis</name>
    <dbReference type="NCBI Taxonomy" id="2913261"/>
    <lineage>
        <taxon>Bacteria</taxon>
        <taxon>Pseudomonadati</taxon>
        <taxon>Pseudomonadota</taxon>
        <taxon>Betaproteobacteria</taxon>
        <taxon>Burkholderiales</taxon>
        <taxon>Burkholderiaceae</taxon>
        <taxon>Paraburkholderia</taxon>
    </lineage>
</organism>
<reference evidence="2" key="1">
    <citation type="submission" date="2022-01" db="EMBL/GenBank/DDBJ databases">
        <title>Genome sequence and assembly of Parabukholderia sp. RG36.</title>
        <authorList>
            <person name="Chhetri G."/>
        </authorList>
    </citation>
    <scope>NUCLEOTIDE SEQUENCE</scope>
    <source>
        <strain evidence="2">RG36</strain>
    </source>
</reference>
<dbReference type="InterPro" id="IPR027802">
    <property type="entry name" value="Multi-ubiquitin_dom"/>
</dbReference>
<feature type="domain" description="Multi-ubiquitin" evidence="1">
    <location>
        <begin position="26"/>
        <end position="80"/>
    </location>
</feature>
<name>A0A9X2A212_9BURK</name>
<dbReference type="Proteomes" id="UP001139308">
    <property type="component" value="Unassembled WGS sequence"/>
</dbReference>
<dbReference type="Pfam" id="PF14452">
    <property type="entry name" value="Multi_ubiq"/>
    <property type="match status" value="3"/>
</dbReference>
<accession>A0A9X2A212</accession>
<evidence type="ECO:0000259" key="1">
    <source>
        <dbReference type="Pfam" id="PF14452"/>
    </source>
</evidence>
<dbReference type="RefSeq" id="WP_238468263.1">
    <property type="nucleotide sequence ID" value="NZ_JAKLJA010000054.1"/>
</dbReference>